<name>A0A5N6Q8L4_9ROSI</name>
<accession>A0A5N6Q8L4</accession>
<gene>
    <name evidence="2" type="ORF">FH972_000260</name>
</gene>
<evidence type="ECO:0000313" key="2">
    <source>
        <dbReference type="EMBL" id="KAE7995476.1"/>
    </source>
</evidence>
<proteinExistence type="predicted"/>
<reference evidence="2 3" key="1">
    <citation type="submission" date="2019-06" db="EMBL/GenBank/DDBJ databases">
        <title>A chromosomal-level reference genome of Carpinus fangiana (Coryloideae, Betulaceae).</title>
        <authorList>
            <person name="Yang X."/>
            <person name="Wang Z."/>
            <person name="Zhang L."/>
            <person name="Hao G."/>
            <person name="Liu J."/>
            <person name="Yang Y."/>
        </authorList>
    </citation>
    <scope>NUCLEOTIDE SEQUENCE [LARGE SCALE GENOMIC DNA]</scope>
    <source>
        <strain evidence="2">Cfa_2016G</strain>
        <tissue evidence="2">Leaf</tissue>
    </source>
</reference>
<evidence type="ECO:0000313" key="3">
    <source>
        <dbReference type="Proteomes" id="UP000327013"/>
    </source>
</evidence>
<feature type="region of interest" description="Disordered" evidence="1">
    <location>
        <begin position="23"/>
        <end position="49"/>
    </location>
</feature>
<dbReference type="EMBL" id="CM017321">
    <property type="protein sequence ID" value="KAE7995476.1"/>
    <property type="molecule type" value="Genomic_DNA"/>
</dbReference>
<dbReference type="AlphaFoldDB" id="A0A5N6Q8L4"/>
<feature type="compositionally biased region" description="Basic and acidic residues" evidence="1">
    <location>
        <begin position="26"/>
        <end position="35"/>
    </location>
</feature>
<organism evidence="2 3">
    <name type="scientific">Carpinus fangiana</name>
    <dbReference type="NCBI Taxonomy" id="176857"/>
    <lineage>
        <taxon>Eukaryota</taxon>
        <taxon>Viridiplantae</taxon>
        <taxon>Streptophyta</taxon>
        <taxon>Embryophyta</taxon>
        <taxon>Tracheophyta</taxon>
        <taxon>Spermatophyta</taxon>
        <taxon>Magnoliopsida</taxon>
        <taxon>eudicotyledons</taxon>
        <taxon>Gunneridae</taxon>
        <taxon>Pentapetalae</taxon>
        <taxon>rosids</taxon>
        <taxon>fabids</taxon>
        <taxon>Fagales</taxon>
        <taxon>Betulaceae</taxon>
        <taxon>Carpinus</taxon>
    </lineage>
</organism>
<protein>
    <submittedName>
        <fullName evidence="2">Uncharacterized protein</fullName>
    </submittedName>
</protein>
<dbReference type="Proteomes" id="UP000327013">
    <property type="component" value="Chromosome 1"/>
</dbReference>
<sequence>MAELYGMEKPDGGGGVFVEVTEGDETERLNNDNRGQRGPPPGARSRRRTASMAFSDVRVFLTM</sequence>
<evidence type="ECO:0000256" key="1">
    <source>
        <dbReference type="SAM" id="MobiDB-lite"/>
    </source>
</evidence>
<keyword evidence="3" id="KW-1185">Reference proteome</keyword>